<reference evidence="3" key="1">
    <citation type="submission" date="2017-12" db="EMBL/GenBank/DDBJ databases">
        <title>Genome sequencing and analysis.</title>
        <authorList>
            <person name="Huang Y.-T."/>
        </authorList>
    </citation>
    <scope>NUCLEOTIDE SEQUENCE</scope>
    <source>
        <strain evidence="3">VGH116</strain>
    </source>
</reference>
<evidence type="ECO:0000256" key="1">
    <source>
        <dbReference type="SAM" id="SignalP"/>
    </source>
</evidence>
<keyword evidence="1" id="KW-0732">Signal</keyword>
<organism evidence="3 4">
    <name type="scientific">Morganella morganii</name>
    <name type="common">Proteus morganii</name>
    <dbReference type="NCBI Taxonomy" id="582"/>
    <lineage>
        <taxon>Bacteria</taxon>
        <taxon>Pseudomonadati</taxon>
        <taxon>Pseudomonadota</taxon>
        <taxon>Gammaproteobacteria</taxon>
        <taxon>Enterobacterales</taxon>
        <taxon>Morganellaceae</taxon>
        <taxon>Morganella</taxon>
    </lineage>
</organism>
<evidence type="ECO:0000313" key="4">
    <source>
        <dbReference type="Proteomes" id="UP000650477"/>
    </source>
</evidence>
<accession>A0A8I0Q227</accession>
<dbReference type="InterPro" id="IPR050263">
    <property type="entry name" value="Bact_Fimbrial_Adh_Pro"/>
</dbReference>
<evidence type="ECO:0000313" key="3">
    <source>
        <dbReference type="EMBL" id="MBE8613310.1"/>
    </source>
</evidence>
<sequence length="178" mass="19418">MNRPAAFSLLFSAALTFSAVFIPAGHAADNLRVIGELYNDPCTLLPENKDLVVDFSDVSLPDLYEGVEVRKSFSLILSDCDITDMNRFKIKFTGTPDMPSYLALDPSSDAGGFAIGVRTDNIPLIPLNQFSNTITIAGNGENNIRFTAFLQVDPKAKTGKTIKYGAFNSTAFLTIDYF</sequence>
<dbReference type="AlphaFoldDB" id="A0A8I0Q227"/>
<dbReference type="GO" id="GO:0009289">
    <property type="term" value="C:pilus"/>
    <property type="evidence" value="ECO:0007669"/>
    <property type="project" value="InterPro"/>
</dbReference>
<dbReference type="EMBL" id="PKLF01000011">
    <property type="protein sequence ID" value="MBE8613310.1"/>
    <property type="molecule type" value="Genomic_DNA"/>
</dbReference>
<dbReference type="RefSeq" id="WP_070580428.1">
    <property type="nucleotide sequence ID" value="NZ_ABMOGV020000001.1"/>
</dbReference>
<gene>
    <name evidence="3" type="ORF">CYG68_12975</name>
</gene>
<dbReference type="InterPro" id="IPR008966">
    <property type="entry name" value="Adhesion_dom_sf"/>
</dbReference>
<feature type="signal peptide" evidence="1">
    <location>
        <begin position="1"/>
        <end position="27"/>
    </location>
</feature>
<dbReference type="Gene3D" id="2.60.40.1090">
    <property type="entry name" value="Fimbrial-type adhesion domain"/>
    <property type="match status" value="1"/>
</dbReference>
<dbReference type="InterPro" id="IPR000259">
    <property type="entry name" value="Adhesion_dom_fimbrial"/>
</dbReference>
<dbReference type="Pfam" id="PF00419">
    <property type="entry name" value="Fimbrial"/>
    <property type="match status" value="1"/>
</dbReference>
<name>A0A8I0Q227_MORMO</name>
<protein>
    <submittedName>
        <fullName evidence="3">Type 1 fimbrial protein</fullName>
    </submittedName>
</protein>
<dbReference type="SUPFAM" id="SSF49401">
    <property type="entry name" value="Bacterial adhesins"/>
    <property type="match status" value="1"/>
</dbReference>
<dbReference type="PANTHER" id="PTHR33420:SF9">
    <property type="entry name" value="MINOR FIMBRIAL SUBUNIT"/>
    <property type="match status" value="1"/>
</dbReference>
<evidence type="ECO:0000259" key="2">
    <source>
        <dbReference type="Pfam" id="PF00419"/>
    </source>
</evidence>
<dbReference type="GO" id="GO:0043709">
    <property type="term" value="P:cell adhesion involved in single-species biofilm formation"/>
    <property type="evidence" value="ECO:0007669"/>
    <property type="project" value="TreeGrafter"/>
</dbReference>
<feature type="chain" id="PRO_5034324085" evidence="1">
    <location>
        <begin position="28"/>
        <end position="178"/>
    </location>
</feature>
<dbReference type="InterPro" id="IPR036937">
    <property type="entry name" value="Adhesion_dom_fimbrial_sf"/>
</dbReference>
<comment type="caution">
    <text evidence="3">The sequence shown here is derived from an EMBL/GenBank/DDBJ whole genome shotgun (WGS) entry which is preliminary data.</text>
</comment>
<dbReference type="Proteomes" id="UP000650477">
    <property type="component" value="Unassembled WGS sequence"/>
</dbReference>
<dbReference type="PANTHER" id="PTHR33420">
    <property type="entry name" value="FIMBRIAL SUBUNIT ELFA-RELATED"/>
    <property type="match status" value="1"/>
</dbReference>
<feature type="domain" description="Fimbrial-type adhesion" evidence="2">
    <location>
        <begin position="38"/>
        <end position="177"/>
    </location>
</feature>
<proteinExistence type="predicted"/>